<evidence type="ECO:0000313" key="3">
    <source>
        <dbReference type="Proteomes" id="UP000887116"/>
    </source>
</evidence>
<keyword evidence="1" id="KW-0175">Coiled coil</keyword>
<accession>A0A8X6LNL8</accession>
<feature type="coiled-coil region" evidence="1">
    <location>
        <begin position="107"/>
        <end position="134"/>
    </location>
</feature>
<dbReference type="AlphaFoldDB" id="A0A8X6LNL8"/>
<keyword evidence="3" id="KW-1185">Reference proteome</keyword>
<sequence>MNPNNKLEELEMKIAEKEVSDCNEMPLMVLSEEDEEITQVKADVKNPEKKLLTMEDAHTNSKIPKMTSKLNENEVSKVHLDTKEQEVELEAVKDHCEDPPDFNTELKESIDKVLEKAKENIRQYKKLLKPATNDIELCGVIT</sequence>
<evidence type="ECO:0000256" key="1">
    <source>
        <dbReference type="SAM" id="Coils"/>
    </source>
</evidence>
<evidence type="ECO:0000313" key="2">
    <source>
        <dbReference type="EMBL" id="GFR14937.1"/>
    </source>
</evidence>
<gene>
    <name evidence="2" type="primary">NCL1_31603</name>
    <name evidence="2" type="ORF">TNCT_500661</name>
</gene>
<dbReference type="Proteomes" id="UP000887116">
    <property type="component" value="Unassembled WGS sequence"/>
</dbReference>
<dbReference type="EMBL" id="BMAO01017331">
    <property type="protein sequence ID" value="GFR14937.1"/>
    <property type="molecule type" value="Genomic_DNA"/>
</dbReference>
<name>A0A8X6LNL8_TRICU</name>
<protein>
    <submittedName>
        <fullName evidence="2">Uncharacterized protein</fullName>
    </submittedName>
</protein>
<organism evidence="2 3">
    <name type="scientific">Trichonephila clavata</name>
    <name type="common">Joro spider</name>
    <name type="synonym">Nephila clavata</name>
    <dbReference type="NCBI Taxonomy" id="2740835"/>
    <lineage>
        <taxon>Eukaryota</taxon>
        <taxon>Metazoa</taxon>
        <taxon>Ecdysozoa</taxon>
        <taxon>Arthropoda</taxon>
        <taxon>Chelicerata</taxon>
        <taxon>Arachnida</taxon>
        <taxon>Araneae</taxon>
        <taxon>Araneomorphae</taxon>
        <taxon>Entelegynae</taxon>
        <taxon>Araneoidea</taxon>
        <taxon>Nephilidae</taxon>
        <taxon>Trichonephila</taxon>
    </lineage>
</organism>
<reference evidence="2" key="1">
    <citation type="submission" date="2020-07" db="EMBL/GenBank/DDBJ databases">
        <title>Multicomponent nature underlies the extraordinary mechanical properties of spider dragline silk.</title>
        <authorList>
            <person name="Kono N."/>
            <person name="Nakamura H."/>
            <person name="Mori M."/>
            <person name="Yoshida Y."/>
            <person name="Ohtoshi R."/>
            <person name="Malay A.D."/>
            <person name="Moran D.A.P."/>
            <person name="Tomita M."/>
            <person name="Numata K."/>
            <person name="Arakawa K."/>
        </authorList>
    </citation>
    <scope>NUCLEOTIDE SEQUENCE</scope>
</reference>
<proteinExistence type="predicted"/>
<comment type="caution">
    <text evidence="2">The sequence shown here is derived from an EMBL/GenBank/DDBJ whole genome shotgun (WGS) entry which is preliminary data.</text>
</comment>